<dbReference type="InParanoid" id="A0A2T2ZRS3"/>
<accession>A0A2T2ZRS3</accession>
<evidence type="ECO:0000313" key="2">
    <source>
        <dbReference type="Proteomes" id="UP000241462"/>
    </source>
</evidence>
<keyword evidence="2" id="KW-1185">Reference proteome</keyword>
<gene>
    <name evidence="1" type="ORF">BD289DRAFT_487503</name>
</gene>
<organism evidence="1 2">
    <name type="scientific">Coniella lustricola</name>
    <dbReference type="NCBI Taxonomy" id="2025994"/>
    <lineage>
        <taxon>Eukaryota</taxon>
        <taxon>Fungi</taxon>
        <taxon>Dikarya</taxon>
        <taxon>Ascomycota</taxon>
        <taxon>Pezizomycotina</taxon>
        <taxon>Sordariomycetes</taxon>
        <taxon>Sordariomycetidae</taxon>
        <taxon>Diaporthales</taxon>
        <taxon>Schizoparmaceae</taxon>
        <taxon>Coniella</taxon>
    </lineage>
</organism>
<protein>
    <recommendedName>
        <fullName evidence="3">FMN-dependent dehydrogenase domain-containing protein</fullName>
    </recommendedName>
</protein>
<proteinExistence type="predicted"/>
<evidence type="ECO:0000313" key="1">
    <source>
        <dbReference type="EMBL" id="PSR73975.1"/>
    </source>
</evidence>
<dbReference type="STRING" id="2025994.A0A2T2ZRS3"/>
<name>A0A2T2ZRS3_9PEZI</name>
<dbReference type="AlphaFoldDB" id="A0A2T2ZRS3"/>
<evidence type="ECO:0008006" key="3">
    <source>
        <dbReference type="Google" id="ProtNLM"/>
    </source>
</evidence>
<dbReference type="Proteomes" id="UP000241462">
    <property type="component" value="Unassembled WGS sequence"/>
</dbReference>
<dbReference type="EMBL" id="KZ678929">
    <property type="protein sequence ID" value="PSR73975.1"/>
    <property type="molecule type" value="Genomic_DNA"/>
</dbReference>
<reference evidence="1 2" key="1">
    <citation type="journal article" date="2018" name="Mycol. Prog.">
        <title>Coniella lustricola, a new species from submerged detritus.</title>
        <authorList>
            <person name="Raudabaugh D.B."/>
            <person name="Iturriaga T."/>
            <person name="Carver A."/>
            <person name="Mondo S."/>
            <person name="Pangilinan J."/>
            <person name="Lipzen A."/>
            <person name="He G."/>
            <person name="Amirebrahimi M."/>
            <person name="Grigoriev I.V."/>
            <person name="Miller A.N."/>
        </authorList>
    </citation>
    <scope>NUCLEOTIDE SEQUENCE [LARGE SCALE GENOMIC DNA]</scope>
    <source>
        <strain evidence="1 2">B22-T-1</strain>
    </source>
</reference>
<sequence length="64" mass="7271">MLTLDIVLQAEIETCMRLLGAASIDQLGPRFINTRMVERDIYDGESNLDKTGLWEKADLMKSKL</sequence>